<sequence>MANTAPTKIADLTNPEVLAPIVSYELQKALRFSPLANVDTTLQGQPGTTLKFPKFTYIGDAQDIGEGEAIPLDKLGTETQEATIKKAAKGTSITDEAVLSGYGDPLGESTRQLGLSLANKVDDDVLAAAKTATQTITFDPTVDGIQAALDIFDDEDDKVVVAIMSPKDAAKVRKDAMTQKLGSEVGANQLINGTYLDVLGVQIVRSKKLKEGEAVFIKVDPTKPALKLIMKRGVQVETDRDITRKTTIMTADEHYTAYVYYDKNLIYSAPKA</sequence>
<reference evidence="1" key="2">
    <citation type="submission" date="2023-10" db="EMBL/GenBank/DDBJ databases">
        <authorList>
            <person name="Khurajog B."/>
        </authorList>
    </citation>
    <scope>NUCLEOTIDE SEQUENCE</scope>
    <source>
        <strain evidence="1">BF9</strain>
    </source>
</reference>
<dbReference type="EMBL" id="JAWJAV010000007">
    <property type="protein sequence ID" value="MDV2621943.1"/>
    <property type="molecule type" value="Genomic_DNA"/>
</dbReference>
<dbReference type="AlphaFoldDB" id="A0AAW8YJQ1"/>
<protein>
    <submittedName>
        <fullName evidence="1">N4-gp56 family major capsid protein</fullName>
    </submittedName>
</protein>
<proteinExistence type="predicted"/>
<dbReference type="SUPFAM" id="SSF56563">
    <property type="entry name" value="Major capsid protein gp5"/>
    <property type="match status" value="1"/>
</dbReference>
<dbReference type="NCBIfam" id="TIGR04387">
    <property type="entry name" value="capsid_maj_N4"/>
    <property type="match status" value="1"/>
</dbReference>
<reference evidence="1" key="1">
    <citation type="journal article" date="2023" name="PeerJ">
        <title>Selection and evaluation of lactic acid bacteria from chicken feces in Thailand as potential probiotics.</title>
        <authorList>
            <person name="Khurajog B."/>
            <person name="Disastra Y."/>
            <person name="Lawwyne L.D."/>
            <person name="Sirichokchatchawan W."/>
            <person name="Niyomtham W."/>
            <person name="Yindee J."/>
            <person name="Hampson D.J."/>
            <person name="Prapasarakul N."/>
        </authorList>
    </citation>
    <scope>NUCLEOTIDE SEQUENCE</scope>
    <source>
        <strain evidence="1">BF9</strain>
    </source>
</reference>
<dbReference type="Proteomes" id="UP001280897">
    <property type="component" value="Unassembled WGS sequence"/>
</dbReference>
<dbReference type="Pfam" id="PF25209">
    <property type="entry name" value="Phage_capsid_4"/>
    <property type="match status" value="1"/>
</dbReference>
<name>A0AAW8YJQ1_PEDAC</name>
<organism evidence="1 2">
    <name type="scientific">Pediococcus acidilactici</name>
    <dbReference type="NCBI Taxonomy" id="1254"/>
    <lineage>
        <taxon>Bacteria</taxon>
        <taxon>Bacillati</taxon>
        <taxon>Bacillota</taxon>
        <taxon>Bacilli</taxon>
        <taxon>Lactobacillales</taxon>
        <taxon>Lactobacillaceae</taxon>
        <taxon>Pediococcus</taxon>
        <taxon>Pediococcus acidilactici group</taxon>
    </lineage>
</organism>
<gene>
    <name evidence="1" type="ORF">R0G89_09385</name>
</gene>
<evidence type="ECO:0000313" key="2">
    <source>
        <dbReference type="Proteomes" id="UP001280897"/>
    </source>
</evidence>
<evidence type="ECO:0000313" key="1">
    <source>
        <dbReference type="EMBL" id="MDV2621943.1"/>
    </source>
</evidence>
<comment type="caution">
    <text evidence="1">The sequence shown here is derived from an EMBL/GenBank/DDBJ whole genome shotgun (WGS) entry which is preliminary data.</text>
</comment>
<accession>A0AAW8YJQ1</accession>
<dbReference type="RefSeq" id="WP_317072470.1">
    <property type="nucleotide sequence ID" value="NZ_JAWJAV010000007.1"/>
</dbReference>